<dbReference type="InterPro" id="IPR052173">
    <property type="entry name" value="Beta-lactam_resp_regulator"/>
</dbReference>
<comment type="caution">
    <text evidence="3">The sequence shown here is derived from an EMBL/GenBank/DDBJ whole genome shotgun (WGS) entry which is preliminary data.</text>
</comment>
<feature type="transmembrane region" description="Helical" evidence="1">
    <location>
        <begin position="100"/>
        <end position="120"/>
    </location>
</feature>
<evidence type="ECO:0000259" key="2">
    <source>
        <dbReference type="Pfam" id="PF05569"/>
    </source>
</evidence>
<dbReference type="PANTHER" id="PTHR34978:SF3">
    <property type="entry name" value="SLR0241 PROTEIN"/>
    <property type="match status" value="1"/>
</dbReference>
<feature type="domain" description="Peptidase M56" evidence="2">
    <location>
        <begin position="17"/>
        <end position="276"/>
    </location>
</feature>
<dbReference type="Proteomes" id="UP001596114">
    <property type="component" value="Unassembled WGS sequence"/>
</dbReference>
<keyword evidence="1" id="KW-0812">Transmembrane</keyword>
<dbReference type="EMBL" id="JBHSNF010000002">
    <property type="protein sequence ID" value="MFC5526660.1"/>
    <property type="molecule type" value="Genomic_DNA"/>
</dbReference>
<feature type="transmembrane region" description="Helical" evidence="1">
    <location>
        <begin position="12"/>
        <end position="32"/>
    </location>
</feature>
<reference evidence="4" key="1">
    <citation type="journal article" date="2019" name="Int. J. Syst. Evol. Microbiol.">
        <title>The Global Catalogue of Microorganisms (GCM) 10K type strain sequencing project: providing services to taxonomists for standard genome sequencing and annotation.</title>
        <authorList>
            <consortium name="The Broad Institute Genomics Platform"/>
            <consortium name="The Broad Institute Genome Sequencing Center for Infectious Disease"/>
            <person name="Wu L."/>
            <person name="Ma J."/>
        </authorList>
    </citation>
    <scope>NUCLEOTIDE SEQUENCE [LARGE SCALE GENOMIC DNA]</scope>
    <source>
        <strain evidence="4">CGMCC 1.16619</strain>
    </source>
</reference>
<name>A0ABW0QQJ0_9GAMM</name>
<organism evidence="3 4">
    <name type="scientific">Rhodanobacter ginsengisoli</name>
    <dbReference type="NCBI Taxonomy" id="418646"/>
    <lineage>
        <taxon>Bacteria</taxon>
        <taxon>Pseudomonadati</taxon>
        <taxon>Pseudomonadota</taxon>
        <taxon>Gammaproteobacteria</taxon>
        <taxon>Lysobacterales</taxon>
        <taxon>Rhodanobacteraceae</taxon>
        <taxon>Rhodanobacter</taxon>
    </lineage>
</organism>
<accession>A0ABW0QQJ0</accession>
<dbReference type="Pfam" id="PF05569">
    <property type="entry name" value="Peptidase_M56"/>
    <property type="match status" value="1"/>
</dbReference>
<keyword evidence="4" id="KW-1185">Reference proteome</keyword>
<dbReference type="CDD" id="cd07341">
    <property type="entry name" value="M56_BlaR1_MecR1_like"/>
    <property type="match status" value="1"/>
</dbReference>
<evidence type="ECO:0000313" key="3">
    <source>
        <dbReference type="EMBL" id="MFC5526660.1"/>
    </source>
</evidence>
<sequence length="590" mass="63190">MNSPDPFDIDWLGHGWLMLLAFTVGVLLVLALRRSCRRLFGAERACTLWLLPPLAMLASQLPHVAATQLGAMPTVVYAVTSATAALPVPDAAGSSPGWRLVVLMCWLAGAAISMALAAWLQWRYRRRLQGATLISDVGARWPVLRATSPQVGPALVGAWRARIVLPSDFALRYDSTEQALILAHETMHACRRDGWWCLLGQIVAGMFWFHPLAWWALAALRHDQELACDAAVLREHGARRRSYANAMLKTQSAAFALPVGCLWSPRHPITERIAMLKLRQPTPARQRSGAAFMALSVTLVAGAVYASTPSSPAQGGKGTSGQYTLKIDVTMGGHPDAMHFIRCVKSGEPARVSGTDGDKLSWLGSFSVSPVADGQLEIRTQIGTRFDRGAGKVRTMSGKPVVRTLPGLQAAIVFGQVIEGSRLDNSRLEDNTIKLGITPTPGCAGIPLADIGDAPAAASSPVAVAAPATREYQLNMAIELATDEGRSTNVRRATLTLCTTAGKTSSFKINDWMVDATAEPAPDRRMQVDLAIYDAGHALLARKRLSGAFSKILHADGGTLDGRSRYVMDVTPLEGCPARAAEAAGKTGRA</sequence>
<keyword evidence="1" id="KW-0472">Membrane</keyword>
<dbReference type="InterPro" id="IPR008756">
    <property type="entry name" value="Peptidase_M56"/>
</dbReference>
<gene>
    <name evidence="3" type="ORF">ACFPPA_13035</name>
</gene>
<protein>
    <submittedName>
        <fullName evidence="3">M56 family metallopeptidase</fullName>
    </submittedName>
</protein>
<keyword evidence="1" id="KW-1133">Transmembrane helix</keyword>
<feature type="transmembrane region" description="Helical" evidence="1">
    <location>
        <begin position="195"/>
        <end position="217"/>
    </location>
</feature>
<dbReference type="RefSeq" id="WP_377320512.1">
    <property type="nucleotide sequence ID" value="NZ_JBHSNF010000002.1"/>
</dbReference>
<evidence type="ECO:0000256" key="1">
    <source>
        <dbReference type="SAM" id="Phobius"/>
    </source>
</evidence>
<proteinExistence type="predicted"/>
<dbReference type="PANTHER" id="PTHR34978">
    <property type="entry name" value="POSSIBLE SENSOR-TRANSDUCER PROTEIN BLAR"/>
    <property type="match status" value="1"/>
</dbReference>
<evidence type="ECO:0000313" key="4">
    <source>
        <dbReference type="Proteomes" id="UP001596114"/>
    </source>
</evidence>